<protein>
    <submittedName>
        <fullName evidence="1">Uncharacterized protein</fullName>
    </submittedName>
</protein>
<proteinExistence type="predicted"/>
<evidence type="ECO:0000313" key="2">
    <source>
        <dbReference type="Proteomes" id="UP000262056"/>
    </source>
</evidence>
<accession>A0A656PMQ2</accession>
<name>A0A656PMQ2_UNCKA</name>
<organism evidence="1 2">
    <name type="scientific">candidate division WWE3 bacterium</name>
    <dbReference type="NCBI Taxonomy" id="2053526"/>
    <lineage>
        <taxon>Bacteria</taxon>
        <taxon>Katanobacteria</taxon>
    </lineage>
</organism>
<reference evidence="1 2" key="1">
    <citation type="journal article" date="2018" name="Nat. Biotechnol.">
        <title>A standardized bacterial taxonomy based on genome phylogeny substantially revises the tree of life.</title>
        <authorList>
            <person name="Parks D.H."/>
            <person name="Chuvochina M."/>
            <person name="Waite D.W."/>
            <person name="Rinke C."/>
            <person name="Skarshewski A."/>
            <person name="Chaumeil P.A."/>
            <person name="Hugenholtz P."/>
        </authorList>
    </citation>
    <scope>NUCLEOTIDE SEQUENCE [LARGE SCALE GENOMIC DNA]</scope>
    <source>
        <strain evidence="1">UBA12021</strain>
    </source>
</reference>
<comment type="caution">
    <text evidence="1">The sequence shown here is derived from an EMBL/GenBank/DDBJ whole genome shotgun (WGS) entry which is preliminary data.</text>
</comment>
<evidence type="ECO:0000313" key="1">
    <source>
        <dbReference type="EMBL" id="HCQ40679.1"/>
    </source>
</evidence>
<dbReference type="Proteomes" id="UP000262056">
    <property type="component" value="Unassembled WGS sequence"/>
</dbReference>
<gene>
    <name evidence="1" type="ORF">DIU24_03145</name>
</gene>
<dbReference type="EMBL" id="DQFB01000004">
    <property type="protein sequence ID" value="HCQ40679.1"/>
    <property type="molecule type" value="Genomic_DNA"/>
</dbReference>
<sequence length="270" mass="30777">MSISLGLINKNKRISVTEIIDSYVNSLNSVFVNSELESFVYSKEKGVVSLLFEGNVENFNTQDAGLLIQTDNILDREITTIKVVHENSYKSRQNLSNRLSFLKRLECGFVLLEHTALIDDVSKRPPRKTTNGNLYLPVGAITTYFNPDSTDSRYANDRRGVDFRESVDSPDIITTTDLYYSSFIDNKNLDGLTAPDQCGLQHFTTVVHNVDGKLNISFLQNQNAKLARYFFEPEIVFCSNDFILRTFRGIRYPQQEISLKNNLRKASFEV</sequence>
<dbReference type="AlphaFoldDB" id="A0A656PMQ2"/>